<dbReference type="PROSITE" id="PS51866">
    <property type="entry name" value="MOP"/>
    <property type="match status" value="1"/>
</dbReference>
<dbReference type="OrthoDB" id="122515at2"/>
<dbReference type="InterPro" id="IPR004606">
    <property type="entry name" value="Mop_domain"/>
</dbReference>
<keyword evidence="1 2" id="KW-0500">Molybdenum</keyword>
<evidence type="ECO:0000313" key="5">
    <source>
        <dbReference type="Proteomes" id="UP000294614"/>
    </source>
</evidence>
<comment type="caution">
    <text evidence="4">The sequence shown here is derived from an EMBL/GenBank/DDBJ whole genome shotgun (WGS) entry which is preliminary data.</text>
</comment>
<gene>
    <name evidence="4" type="ORF">C8D98_0688</name>
</gene>
<dbReference type="SUPFAM" id="SSF50331">
    <property type="entry name" value="MOP-like"/>
    <property type="match status" value="1"/>
</dbReference>
<evidence type="ECO:0000256" key="1">
    <source>
        <dbReference type="ARBA" id="ARBA00022505"/>
    </source>
</evidence>
<keyword evidence="5" id="KW-1185">Reference proteome</keyword>
<organism evidence="4 5">
    <name type="scientific">Seleniivibrio woodruffii</name>
    <dbReference type="NCBI Taxonomy" id="1078050"/>
    <lineage>
        <taxon>Bacteria</taxon>
        <taxon>Pseudomonadati</taxon>
        <taxon>Deferribacterota</taxon>
        <taxon>Deferribacteres</taxon>
        <taxon>Deferribacterales</taxon>
        <taxon>Geovibrionaceae</taxon>
        <taxon>Seleniivibrio</taxon>
    </lineage>
</organism>
<sequence>MKFSARNVLEGKVKDIKEGSVNVEVVVELAGGQEVVSVITKGSCDNLALEKGKKVYTIMKASSIIVAVD</sequence>
<name>A0A4R1KCF9_9BACT</name>
<dbReference type="Gene3D" id="2.40.50.100">
    <property type="match status" value="1"/>
</dbReference>
<dbReference type="RefSeq" id="WP_132872030.1">
    <property type="nucleotide sequence ID" value="NZ_SMGG01000003.1"/>
</dbReference>
<dbReference type="InterPro" id="IPR008995">
    <property type="entry name" value="Mo/tungstate-bd_C_term_dom"/>
</dbReference>
<dbReference type="Proteomes" id="UP000294614">
    <property type="component" value="Unassembled WGS sequence"/>
</dbReference>
<evidence type="ECO:0000313" key="4">
    <source>
        <dbReference type="EMBL" id="TCK62174.1"/>
    </source>
</evidence>
<evidence type="ECO:0000259" key="3">
    <source>
        <dbReference type="PROSITE" id="PS51866"/>
    </source>
</evidence>
<dbReference type="Pfam" id="PF03459">
    <property type="entry name" value="TOBE"/>
    <property type="match status" value="1"/>
</dbReference>
<reference evidence="4 5" key="1">
    <citation type="submission" date="2019-03" db="EMBL/GenBank/DDBJ databases">
        <title>Genomic Encyclopedia of Type Strains, Phase IV (KMG-IV): sequencing the most valuable type-strain genomes for metagenomic binning, comparative biology and taxonomic classification.</title>
        <authorList>
            <person name="Goeker M."/>
        </authorList>
    </citation>
    <scope>NUCLEOTIDE SEQUENCE [LARGE SCALE GENOMIC DNA]</scope>
    <source>
        <strain evidence="4 5">DSM 24984</strain>
    </source>
</reference>
<proteinExistence type="predicted"/>
<dbReference type="InterPro" id="IPR005116">
    <property type="entry name" value="Transp-assoc_OB_typ1"/>
</dbReference>
<evidence type="ECO:0000256" key="2">
    <source>
        <dbReference type="PROSITE-ProRule" id="PRU01213"/>
    </source>
</evidence>
<dbReference type="EMBL" id="SMGG01000003">
    <property type="protein sequence ID" value="TCK62174.1"/>
    <property type="molecule type" value="Genomic_DNA"/>
</dbReference>
<dbReference type="GO" id="GO:0015689">
    <property type="term" value="P:molybdate ion transport"/>
    <property type="evidence" value="ECO:0007669"/>
    <property type="project" value="InterPro"/>
</dbReference>
<protein>
    <submittedName>
        <fullName evidence="4">Molybdopterin-binding protein</fullName>
    </submittedName>
</protein>
<feature type="domain" description="Mop" evidence="3">
    <location>
        <begin position="2"/>
        <end position="68"/>
    </location>
</feature>
<dbReference type="AlphaFoldDB" id="A0A4R1KCF9"/>
<accession>A0A4R1KCF9</accession>
<dbReference type="NCBIfam" id="TIGR00638">
    <property type="entry name" value="Mop"/>
    <property type="match status" value="1"/>
</dbReference>